<sequence>MEEILSHICNVNVTGYSYGLSELIAIIVTVLLHKWKKQMLVSIAGGTICYMLLVQLVFR</sequence>
<evidence type="ECO:0000313" key="2">
    <source>
        <dbReference type="EMBL" id="ACR73718.1"/>
    </source>
</evidence>
<reference evidence="2 3" key="1">
    <citation type="journal article" date="2009" name="Proc. Natl. Acad. Sci. U.S.A.">
        <title>Characterizing a model human gut microbiota composed of members of its two dominant bacterial phyla.</title>
        <authorList>
            <person name="Mahowald M.A."/>
            <person name="Rey F.E."/>
            <person name="Seedorf H."/>
            <person name="Turnbaugh P.J."/>
            <person name="Fulton R.S."/>
            <person name="Wollam A."/>
            <person name="Shah N."/>
            <person name="Wang C."/>
            <person name="Magrini V."/>
            <person name="Wilson R.K."/>
            <person name="Cantarel B.L."/>
            <person name="Coutinho P.M."/>
            <person name="Henrissat B."/>
            <person name="Crock L.W."/>
            <person name="Russell A."/>
            <person name="Verberkmoes N.C."/>
            <person name="Hettich R.L."/>
            <person name="Gordon J.I."/>
        </authorList>
    </citation>
    <scope>NUCLEOTIDE SEQUENCE [LARGE SCALE GENOMIC DNA]</scope>
    <source>
        <strain evidence="3">ATCC 27750 / DSM 3376 / VPI C15-48 / C15-B4</strain>
        <plasmid evidence="2">unnamed</plasmid>
    </source>
</reference>
<dbReference type="AlphaFoldDB" id="C4Z6X6"/>
<dbReference type="EMBL" id="CP001106">
    <property type="protein sequence ID" value="ACR73718.1"/>
    <property type="molecule type" value="Genomic_DNA"/>
</dbReference>
<evidence type="ECO:0000313" key="3">
    <source>
        <dbReference type="Proteomes" id="UP000001476"/>
    </source>
</evidence>
<dbReference type="HOGENOM" id="CLU_202551_0_0_9"/>
<accession>C4Z6X6</accession>
<keyword evidence="1" id="KW-1133">Transmembrane helix</keyword>
<organism evidence="2 3">
    <name type="scientific">Lachnospira eligens (strain ATCC 27750 / DSM 3376 / VPI C15-48 / C15-B4)</name>
    <name type="common">Eubacterium eligens</name>
    <dbReference type="NCBI Taxonomy" id="515620"/>
    <lineage>
        <taxon>Bacteria</taxon>
        <taxon>Bacillati</taxon>
        <taxon>Bacillota</taxon>
        <taxon>Clostridia</taxon>
        <taxon>Lachnospirales</taxon>
        <taxon>Lachnospiraceae</taxon>
        <taxon>Lachnospira</taxon>
    </lineage>
</organism>
<keyword evidence="3" id="KW-1185">Reference proteome</keyword>
<keyword evidence="1" id="KW-0812">Transmembrane</keyword>
<feature type="transmembrane region" description="Helical" evidence="1">
    <location>
        <begin position="15"/>
        <end position="32"/>
    </location>
</feature>
<dbReference type="Pfam" id="PF05437">
    <property type="entry name" value="AzlD"/>
    <property type="match status" value="1"/>
</dbReference>
<protein>
    <submittedName>
        <fullName evidence="2">Uncharacterized protein</fullName>
    </submittedName>
</protein>
<evidence type="ECO:0000256" key="1">
    <source>
        <dbReference type="SAM" id="Phobius"/>
    </source>
</evidence>
<feature type="transmembrane region" description="Helical" evidence="1">
    <location>
        <begin position="39"/>
        <end position="58"/>
    </location>
</feature>
<proteinExistence type="predicted"/>
<gene>
    <name evidence="2" type="ordered locus">EUBELI_20574</name>
</gene>
<name>C4Z6X6_LACE2</name>
<dbReference type="Proteomes" id="UP000001476">
    <property type="component" value="Plasmid pEubeli2"/>
</dbReference>
<dbReference type="InterPro" id="IPR008407">
    <property type="entry name" value="Brnchd-chn_aa_trnsp_AzlD"/>
</dbReference>
<keyword evidence="1" id="KW-0472">Membrane</keyword>
<dbReference type="KEGG" id="eel:EUBELI_20574"/>
<geneLocation type="plasmid" evidence="3">
    <name>pEubeli2</name>
</geneLocation>
<keyword evidence="2" id="KW-0614">Plasmid</keyword>